<comment type="caution">
    <text evidence="1">The sequence shown here is derived from an EMBL/GenBank/DDBJ whole genome shotgun (WGS) entry which is preliminary data.</text>
</comment>
<reference evidence="1 2" key="1">
    <citation type="journal article" date="2013" name="Genome Announc.">
        <title>Draft Genome Sequence of Streptomyces viridochromogenes Strain Tu57, Producer of Avilamycin.</title>
        <authorList>
            <person name="Gruning B.A."/>
            <person name="Erxleben A."/>
            <person name="Hahnlein A."/>
            <person name="Gunther S."/>
        </authorList>
    </citation>
    <scope>NUCLEOTIDE SEQUENCE [LARGE SCALE GENOMIC DNA]</scope>
    <source>
        <strain evidence="1 2">Tue57</strain>
    </source>
</reference>
<dbReference type="Proteomes" id="UP000011205">
    <property type="component" value="Unassembled WGS sequence"/>
</dbReference>
<proteinExistence type="predicted"/>
<dbReference type="PATRIC" id="fig|1160705.3.peg.1175"/>
<protein>
    <submittedName>
        <fullName evidence="1">Uncharacterized protein</fullName>
    </submittedName>
</protein>
<name>L8PQT7_STRVR</name>
<gene>
    <name evidence="1" type="ORF">STVIR_1176</name>
</gene>
<evidence type="ECO:0000313" key="1">
    <source>
        <dbReference type="EMBL" id="ELS57752.1"/>
    </source>
</evidence>
<evidence type="ECO:0000313" key="2">
    <source>
        <dbReference type="Proteomes" id="UP000011205"/>
    </source>
</evidence>
<accession>L8PQT7</accession>
<sequence>MFISYAHDDDAHIEQVETLYELLRKKGGLVRPGVQPLGSVPHCLAHRPTRRLGRCWRTCGRGNTG</sequence>
<organism evidence="1 2">
    <name type="scientific">Streptomyces viridochromogenes Tue57</name>
    <dbReference type="NCBI Taxonomy" id="1160705"/>
    <lineage>
        <taxon>Bacteria</taxon>
        <taxon>Bacillati</taxon>
        <taxon>Actinomycetota</taxon>
        <taxon>Actinomycetes</taxon>
        <taxon>Kitasatosporales</taxon>
        <taxon>Streptomycetaceae</taxon>
        <taxon>Streptomyces</taxon>
    </lineage>
</organism>
<dbReference type="EMBL" id="AMLP01000043">
    <property type="protein sequence ID" value="ELS57752.1"/>
    <property type="molecule type" value="Genomic_DNA"/>
</dbReference>
<dbReference type="AlphaFoldDB" id="L8PQT7"/>